<reference evidence="2" key="1">
    <citation type="journal article" date="2019" name="PLoS Negl. Trop. Dis.">
        <title>Revisiting the worldwide diversity of Leptospira species in the environment.</title>
        <authorList>
            <person name="Vincent A.T."/>
            <person name="Schiettekatte O."/>
            <person name="Bourhy P."/>
            <person name="Veyrier F.J."/>
            <person name="Picardeau M."/>
        </authorList>
    </citation>
    <scope>NUCLEOTIDE SEQUENCE [LARGE SCALE GENOMIC DNA]</scope>
    <source>
        <strain evidence="2">201702407</strain>
    </source>
</reference>
<sequence>MFLNEYQKFKEEEEKTESVSKNHVKGWNTISPMIVNFYLKLQNSLILLNNQKSDISKCYICLILLRLPFKIEALSLLINKGYYLESQMNIRNLYEAFIKIRYFLIYPEKAGDHLFEGKNKKVSFKVMFNCFSETKDEFYNRFYGNLLSEFSHSGIGEMAFTLDENSLISKSYNTYSEKELHYSLNLLQTILIGFQNFTNYFFQKEQLEMSSELIDFNCKIKNYFEEWAKFQVNEYDKFIEFYNLAKPIITL</sequence>
<dbReference type="RefSeq" id="WP_135686326.1">
    <property type="nucleotide sequence ID" value="NZ_RQEQ01000068.1"/>
</dbReference>
<evidence type="ECO:0000313" key="1">
    <source>
        <dbReference type="EMBL" id="TGM10125.1"/>
    </source>
</evidence>
<protein>
    <submittedName>
        <fullName evidence="1">Uncharacterized protein</fullName>
    </submittedName>
</protein>
<gene>
    <name evidence="1" type="ORF">EHQ90_19525</name>
</gene>
<dbReference type="EMBL" id="RQGT01000121">
    <property type="protein sequence ID" value="TGM10125.1"/>
    <property type="molecule type" value="Genomic_DNA"/>
</dbReference>
<keyword evidence="2" id="KW-1185">Reference proteome</keyword>
<evidence type="ECO:0000313" key="2">
    <source>
        <dbReference type="Proteomes" id="UP000297422"/>
    </source>
</evidence>
<comment type="caution">
    <text evidence="1">The sequence shown here is derived from an EMBL/GenBank/DDBJ whole genome shotgun (WGS) entry which is preliminary data.</text>
</comment>
<organism evidence="1 2">
    <name type="scientific">Leptospira stimsonii</name>
    <dbReference type="NCBI Taxonomy" id="2202203"/>
    <lineage>
        <taxon>Bacteria</taxon>
        <taxon>Pseudomonadati</taxon>
        <taxon>Spirochaetota</taxon>
        <taxon>Spirochaetia</taxon>
        <taxon>Leptospirales</taxon>
        <taxon>Leptospiraceae</taxon>
        <taxon>Leptospira</taxon>
    </lineage>
</organism>
<dbReference type="Proteomes" id="UP000297422">
    <property type="component" value="Unassembled WGS sequence"/>
</dbReference>
<proteinExistence type="predicted"/>
<accession>A0ABY2MWF8</accession>
<name>A0ABY2MWF8_9LEPT</name>